<organism evidence="2 3">
    <name type="scientific">Maribacter chungangensis</name>
    <dbReference type="NCBI Taxonomy" id="1069117"/>
    <lineage>
        <taxon>Bacteria</taxon>
        <taxon>Pseudomonadati</taxon>
        <taxon>Bacteroidota</taxon>
        <taxon>Flavobacteriia</taxon>
        <taxon>Flavobacteriales</taxon>
        <taxon>Flavobacteriaceae</taxon>
        <taxon>Maribacter</taxon>
    </lineage>
</organism>
<keyword evidence="3" id="KW-1185">Reference proteome</keyword>
<accession>A0ABW3B5S1</accession>
<protein>
    <submittedName>
        <fullName evidence="2">Uncharacterized protein</fullName>
    </submittedName>
</protein>
<sequence>MTNKIKSLIYLGSFIFAAIIYNTTIETNTSELSNNMELNKANTIADSNSEELHTSTMN</sequence>
<dbReference type="RefSeq" id="WP_379935528.1">
    <property type="nucleotide sequence ID" value="NZ_JBHTHY010000014.1"/>
</dbReference>
<comment type="caution">
    <text evidence="2">The sequence shown here is derived from an EMBL/GenBank/DDBJ whole genome shotgun (WGS) entry which is preliminary data.</text>
</comment>
<name>A0ABW3B5S1_9FLAO</name>
<evidence type="ECO:0000313" key="3">
    <source>
        <dbReference type="Proteomes" id="UP001597012"/>
    </source>
</evidence>
<keyword evidence="1" id="KW-0472">Membrane</keyword>
<dbReference type="Proteomes" id="UP001597012">
    <property type="component" value="Unassembled WGS sequence"/>
</dbReference>
<keyword evidence="1" id="KW-0812">Transmembrane</keyword>
<evidence type="ECO:0000256" key="1">
    <source>
        <dbReference type="SAM" id="Phobius"/>
    </source>
</evidence>
<reference evidence="3" key="1">
    <citation type="journal article" date="2019" name="Int. J. Syst. Evol. Microbiol.">
        <title>The Global Catalogue of Microorganisms (GCM) 10K type strain sequencing project: providing services to taxonomists for standard genome sequencing and annotation.</title>
        <authorList>
            <consortium name="The Broad Institute Genomics Platform"/>
            <consortium name="The Broad Institute Genome Sequencing Center for Infectious Disease"/>
            <person name="Wu L."/>
            <person name="Ma J."/>
        </authorList>
    </citation>
    <scope>NUCLEOTIDE SEQUENCE [LARGE SCALE GENOMIC DNA]</scope>
    <source>
        <strain evidence="3">CCUG 61948</strain>
    </source>
</reference>
<proteinExistence type="predicted"/>
<keyword evidence="1" id="KW-1133">Transmembrane helix</keyword>
<evidence type="ECO:0000313" key="2">
    <source>
        <dbReference type="EMBL" id="MFD0798667.1"/>
    </source>
</evidence>
<dbReference type="EMBL" id="JBHTHY010000014">
    <property type="protein sequence ID" value="MFD0798667.1"/>
    <property type="molecule type" value="Genomic_DNA"/>
</dbReference>
<gene>
    <name evidence="2" type="ORF">ACFQZJ_14435</name>
</gene>
<feature type="transmembrane region" description="Helical" evidence="1">
    <location>
        <begin position="7"/>
        <end position="25"/>
    </location>
</feature>